<keyword evidence="2" id="KW-1003">Cell membrane</keyword>
<feature type="transmembrane region" description="Helical" evidence="6">
    <location>
        <begin position="105"/>
        <end position="122"/>
    </location>
</feature>
<dbReference type="RefSeq" id="WP_390259870.1">
    <property type="nucleotide sequence ID" value="NZ_JBHUGH010000003.1"/>
</dbReference>
<dbReference type="Pfam" id="PF09678">
    <property type="entry name" value="Caa3_CtaG"/>
    <property type="match status" value="1"/>
</dbReference>
<reference evidence="8" key="1">
    <citation type="journal article" date="2019" name="Int. J. Syst. Evol. Microbiol.">
        <title>The Global Catalogue of Microorganisms (GCM) 10K type strain sequencing project: providing services to taxonomists for standard genome sequencing and annotation.</title>
        <authorList>
            <consortium name="The Broad Institute Genomics Platform"/>
            <consortium name="The Broad Institute Genome Sequencing Center for Infectious Disease"/>
            <person name="Wu L."/>
            <person name="Ma J."/>
        </authorList>
    </citation>
    <scope>NUCLEOTIDE SEQUENCE [LARGE SCALE GENOMIC DNA]</scope>
    <source>
        <strain evidence="8">CGMCC 4.7242</strain>
    </source>
</reference>
<name>A0ABW4S3B1_9RHOB</name>
<dbReference type="Proteomes" id="UP001597353">
    <property type="component" value="Unassembled WGS sequence"/>
</dbReference>
<comment type="subcellular location">
    <subcellularLocation>
        <location evidence="1">Cell membrane</location>
        <topology evidence="1">Multi-pass membrane protein</topology>
    </subcellularLocation>
</comment>
<keyword evidence="3 6" id="KW-0812">Transmembrane</keyword>
<organism evidence="7 8">
    <name type="scientific">Halodurantibacterium flavum</name>
    <dbReference type="NCBI Taxonomy" id="1382802"/>
    <lineage>
        <taxon>Bacteria</taxon>
        <taxon>Pseudomonadati</taxon>
        <taxon>Pseudomonadota</taxon>
        <taxon>Alphaproteobacteria</taxon>
        <taxon>Rhodobacterales</taxon>
        <taxon>Paracoccaceae</taxon>
        <taxon>Halodurantibacterium</taxon>
    </lineage>
</organism>
<evidence type="ECO:0000256" key="6">
    <source>
        <dbReference type="SAM" id="Phobius"/>
    </source>
</evidence>
<evidence type="ECO:0000313" key="8">
    <source>
        <dbReference type="Proteomes" id="UP001597353"/>
    </source>
</evidence>
<keyword evidence="5 6" id="KW-0472">Membrane</keyword>
<feature type="transmembrane region" description="Helical" evidence="6">
    <location>
        <begin position="211"/>
        <end position="233"/>
    </location>
</feature>
<keyword evidence="4 6" id="KW-1133">Transmembrane helix</keyword>
<evidence type="ECO:0000313" key="7">
    <source>
        <dbReference type="EMBL" id="MFD1911543.1"/>
    </source>
</evidence>
<evidence type="ECO:0000256" key="3">
    <source>
        <dbReference type="ARBA" id="ARBA00022692"/>
    </source>
</evidence>
<keyword evidence="8" id="KW-1185">Reference proteome</keyword>
<feature type="transmembrane region" description="Helical" evidence="6">
    <location>
        <begin position="54"/>
        <end position="74"/>
    </location>
</feature>
<dbReference type="InterPro" id="IPR019108">
    <property type="entry name" value="Caa3_assmbl_CtaG-rel"/>
</dbReference>
<feature type="transmembrane region" description="Helical" evidence="6">
    <location>
        <begin position="24"/>
        <end position="42"/>
    </location>
</feature>
<proteinExistence type="predicted"/>
<sequence>MTGTTTGAAIAYCGSPPSPADLMGAWNLDPVLIAALLIYVPVALRYSANRNAAFGAWALAWLFFVSPLCALTSALFSARVLHHVVLIAAIAPLLAVAFPNVLRRGLPAGAVFLAHLVALWVWHAPGPYAWALSTVWGYWFMQATLLLTAWALWHEVLRPQAAAMPLALLLGTVGHMGLLGALLVFTPTPLYVAHFATTEAWGLQPLVDQQLAGLMMWVPAMLPYLAVGTLIALRHFPSEAEEPGMPSEEFRQ</sequence>
<evidence type="ECO:0000256" key="2">
    <source>
        <dbReference type="ARBA" id="ARBA00022475"/>
    </source>
</evidence>
<protein>
    <submittedName>
        <fullName evidence="7">Cytochrome c oxidase assembly protein</fullName>
    </submittedName>
</protein>
<accession>A0ABW4S3B1</accession>
<feature type="transmembrane region" description="Helical" evidence="6">
    <location>
        <begin position="128"/>
        <end position="153"/>
    </location>
</feature>
<feature type="transmembrane region" description="Helical" evidence="6">
    <location>
        <begin position="165"/>
        <end position="185"/>
    </location>
</feature>
<feature type="transmembrane region" description="Helical" evidence="6">
    <location>
        <begin position="80"/>
        <end position="98"/>
    </location>
</feature>
<evidence type="ECO:0000256" key="1">
    <source>
        <dbReference type="ARBA" id="ARBA00004651"/>
    </source>
</evidence>
<dbReference type="EMBL" id="JBHUGH010000003">
    <property type="protein sequence ID" value="MFD1911543.1"/>
    <property type="molecule type" value="Genomic_DNA"/>
</dbReference>
<evidence type="ECO:0000256" key="5">
    <source>
        <dbReference type="ARBA" id="ARBA00023136"/>
    </source>
</evidence>
<evidence type="ECO:0000256" key="4">
    <source>
        <dbReference type="ARBA" id="ARBA00022989"/>
    </source>
</evidence>
<comment type="caution">
    <text evidence="7">The sequence shown here is derived from an EMBL/GenBank/DDBJ whole genome shotgun (WGS) entry which is preliminary data.</text>
</comment>
<gene>
    <name evidence="7" type="ORF">ACFSGJ_04860</name>
</gene>